<name>A0A8J2XQY0_9BACT</name>
<dbReference type="PROSITE" id="PS51257">
    <property type="entry name" value="PROKAR_LIPOPROTEIN"/>
    <property type="match status" value="1"/>
</dbReference>
<gene>
    <name evidence="1" type="ORF">GCM10011511_07110</name>
</gene>
<reference evidence="1" key="2">
    <citation type="submission" date="2020-09" db="EMBL/GenBank/DDBJ databases">
        <authorList>
            <person name="Sun Q."/>
            <person name="Zhou Y."/>
        </authorList>
    </citation>
    <scope>NUCLEOTIDE SEQUENCE</scope>
    <source>
        <strain evidence="1">CGMCC 1.15448</strain>
    </source>
</reference>
<keyword evidence="2" id="KW-1185">Reference proteome</keyword>
<protein>
    <submittedName>
        <fullName evidence="1">Uncharacterized protein</fullName>
    </submittedName>
</protein>
<dbReference type="Proteomes" id="UP000607559">
    <property type="component" value="Unassembled WGS sequence"/>
</dbReference>
<reference evidence="1" key="1">
    <citation type="journal article" date="2014" name="Int. J. Syst. Evol. Microbiol.">
        <title>Complete genome sequence of Corynebacterium casei LMG S-19264T (=DSM 44701T), isolated from a smear-ripened cheese.</title>
        <authorList>
            <consortium name="US DOE Joint Genome Institute (JGI-PGF)"/>
            <person name="Walter F."/>
            <person name="Albersmeier A."/>
            <person name="Kalinowski J."/>
            <person name="Ruckert C."/>
        </authorList>
    </citation>
    <scope>NUCLEOTIDE SEQUENCE</scope>
    <source>
        <strain evidence="1">CGMCC 1.15448</strain>
    </source>
</reference>
<evidence type="ECO:0000313" key="1">
    <source>
        <dbReference type="EMBL" id="GGA86612.1"/>
    </source>
</evidence>
<comment type="caution">
    <text evidence="1">The sequence shown here is derived from an EMBL/GenBank/DDBJ whole genome shotgun (WGS) entry which is preliminary data.</text>
</comment>
<organism evidence="1 2">
    <name type="scientific">Puia dinghuensis</name>
    <dbReference type="NCBI Taxonomy" id="1792502"/>
    <lineage>
        <taxon>Bacteria</taxon>
        <taxon>Pseudomonadati</taxon>
        <taxon>Bacteroidota</taxon>
        <taxon>Chitinophagia</taxon>
        <taxon>Chitinophagales</taxon>
        <taxon>Chitinophagaceae</taxon>
        <taxon>Puia</taxon>
    </lineage>
</organism>
<evidence type="ECO:0000313" key="2">
    <source>
        <dbReference type="Proteomes" id="UP000607559"/>
    </source>
</evidence>
<accession>A0A8J2XQY0</accession>
<proteinExistence type="predicted"/>
<dbReference type="RefSeq" id="WP_188928621.1">
    <property type="nucleotide sequence ID" value="NZ_BMJC01000001.1"/>
</dbReference>
<dbReference type="AlphaFoldDB" id="A0A8J2XQY0"/>
<sequence length="584" mass="65935">MHSKLQTYLPLAVLFLHSFMSCSGQQGNSKKEEMDSLINRELRNQDNAKTGNKHPMIQVITDPKEVARLRQEIEEKIHIQKIAELEAKKKKSLAEAYKSGDKTVVPAIVEILKGNDKRKKGQLLAGLCKKYDDPEDYSIKEQRIIDLILKAVDDPVFEKEAVQLAGINALPGYEEKFEARLLSGKSTDAGRIFFWLGKQAKSHKALDYVAMRVRENSVTPEELDGLIAGLEGFGEKGSPEVRKAVADIALAIYRKKLISDERIEDLKNSAMTSDAAEGLLACLFDYGDQQVIPIAKDILNRHIRVVGPVKALIRLEGPRDIEMVYQYLKSENDFYTGLDLVESIDRKYVDDKMLKAVLVEFAKRNDTADHAIQRMVRSFVDLKADDLLKNSSAIISNADVASRLKKYYELSHFSSDQVIADLVRKELIGKAPDPTSLRKAREDASNDPEQFILAILESQNLYVNFDAETDFVPVDYDKLLQRFAEKCEGKLKDMTVWMDDGSDKGGENFNYVITVVYKGQAFIAKPQDVGDWYDIMTVNALLDHLMERSGSPKRFNSIETGDQTVQYVFGVPAAVQEIFKKYKI</sequence>
<dbReference type="EMBL" id="BMJC01000001">
    <property type="protein sequence ID" value="GGA86612.1"/>
    <property type="molecule type" value="Genomic_DNA"/>
</dbReference>